<dbReference type="AlphaFoldDB" id="A0A150GRC6"/>
<dbReference type="EMBL" id="LSYV01000010">
    <property type="protein sequence ID" value="KXZ52389.1"/>
    <property type="molecule type" value="Genomic_DNA"/>
</dbReference>
<name>A0A150GRC6_GONPE</name>
<proteinExistence type="predicted"/>
<dbReference type="STRING" id="33097.A0A150GRC6"/>
<protein>
    <submittedName>
        <fullName evidence="1">Uncharacterized protein</fullName>
    </submittedName>
</protein>
<organism evidence="1 2">
    <name type="scientific">Gonium pectorale</name>
    <name type="common">Green alga</name>
    <dbReference type="NCBI Taxonomy" id="33097"/>
    <lineage>
        <taxon>Eukaryota</taxon>
        <taxon>Viridiplantae</taxon>
        <taxon>Chlorophyta</taxon>
        <taxon>core chlorophytes</taxon>
        <taxon>Chlorophyceae</taxon>
        <taxon>CS clade</taxon>
        <taxon>Chlamydomonadales</taxon>
        <taxon>Volvocaceae</taxon>
        <taxon>Gonium</taxon>
    </lineage>
</organism>
<evidence type="ECO:0000313" key="1">
    <source>
        <dbReference type="EMBL" id="KXZ52389.1"/>
    </source>
</evidence>
<sequence>MALLVGRQAQIGSASSKRTQLQRLCPVPTPERWGHGQQRGAGCCRASRVSSDESALAAAFEASFLEAQQEQLQLAGQRQRGAAKQAQYDAALEEEDERERVFLVGAALKGGPGEGRSRHAYDVHESVEELGRLAETAGLRDMGPGGLLHTAFDENALAH</sequence>
<gene>
    <name evidence="1" type="ORF">GPECTOR_9g433</name>
</gene>
<comment type="caution">
    <text evidence="1">The sequence shown here is derived from an EMBL/GenBank/DDBJ whole genome shotgun (WGS) entry which is preliminary data.</text>
</comment>
<evidence type="ECO:0000313" key="2">
    <source>
        <dbReference type="Proteomes" id="UP000075714"/>
    </source>
</evidence>
<dbReference type="Proteomes" id="UP000075714">
    <property type="component" value="Unassembled WGS sequence"/>
</dbReference>
<keyword evidence="2" id="KW-1185">Reference proteome</keyword>
<reference evidence="2" key="1">
    <citation type="journal article" date="2016" name="Nat. Commun.">
        <title>The Gonium pectorale genome demonstrates co-option of cell cycle regulation during the evolution of multicellularity.</title>
        <authorList>
            <person name="Hanschen E.R."/>
            <person name="Marriage T.N."/>
            <person name="Ferris P.J."/>
            <person name="Hamaji T."/>
            <person name="Toyoda A."/>
            <person name="Fujiyama A."/>
            <person name="Neme R."/>
            <person name="Noguchi H."/>
            <person name="Minakuchi Y."/>
            <person name="Suzuki M."/>
            <person name="Kawai-Toyooka H."/>
            <person name="Smith D.R."/>
            <person name="Sparks H."/>
            <person name="Anderson J."/>
            <person name="Bakaric R."/>
            <person name="Luria V."/>
            <person name="Karger A."/>
            <person name="Kirschner M.W."/>
            <person name="Durand P.M."/>
            <person name="Michod R.E."/>
            <person name="Nozaki H."/>
            <person name="Olson B.J."/>
        </authorList>
    </citation>
    <scope>NUCLEOTIDE SEQUENCE [LARGE SCALE GENOMIC DNA]</scope>
    <source>
        <strain evidence="2">NIES-2863</strain>
    </source>
</reference>
<accession>A0A150GRC6</accession>